<proteinExistence type="predicted"/>
<evidence type="ECO:0000256" key="1">
    <source>
        <dbReference type="SAM" id="Coils"/>
    </source>
</evidence>
<dbReference type="Proteomes" id="UP001176517">
    <property type="component" value="Unassembled WGS sequence"/>
</dbReference>
<feature type="compositionally biased region" description="Low complexity" evidence="2">
    <location>
        <begin position="161"/>
        <end position="175"/>
    </location>
</feature>
<evidence type="ECO:0000313" key="4">
    <source>
        <dbReference type="Proteomes" id="UP001176517"/>
    </source>
</evidence>
<accession>A0AAN6GLU4</accession>
<feature type="region of interest" description="Disordered" evidence="2">
    <location>
        <begin position="215"/>
        <end position="235"/>
    </location>
</feature>
<organism evidence="3 4">
    <name type="scientific">Tilletia horrida</name>
    <dbReference type="NCBI Taxonomy" id="155126"/>
    <lineage>
        <taxon>Eukaryota</taxon>
        <taxon>Fungi</taxon>
        <taxon>Dikarya</taxon>
        <taxon>Basidiomycota</taxon>
        <taxon>Ustilaginomycotina</taxon>
        <taxon>Exobasidiomycetes</taxon>
        <taxon>Tilletiales</taxon>
        <taxon>Tilletiaceae</taxon>
        <taxon>Tilletia</taxon>
    </lineage>
</organism>
<protein>
    <submittedName>
        <fullName evidence="3">Uncharacterized protein</fullName>
    </submittedName>
</protein>
<gene>
    <name evidence="3" type="ORF">OC846_004871</name>
</gene>
<evidence type="ECO:0000256" key="2">
    <source>
        <dbReference type="SAM" id="MobiDB-lite"/>
    </source>
</evidence>
<reference evidence="3" key="1">
    <citation type="journal article" date="2023" name="PhytoFront">
        <title>Draft Genome Resources of Seven Strains of Tilletia horrida, Causal Agent of Kernel Smut of Rice.</title>
        <authorList>
            <person name="Khanal S."/>
            <person name="Antony Babu S."/>
            <person name="Zhou X.G."/>
        </authorList>
    </citation>
    <scope>NUCLEOTIDE SEQUENCE</scope>
    <source>
        <strain evidence="3">TX6</strain>
    </source>
</reference>
<evidence type="ECO:0000313" key="3">
    <source>
        <dbReference type="EMBL" id="KAK0547422.1"/>
    </source>
</evidence>
<dbReference type="EMBL" id="JAPDMZ010000162">
    <property type="protein sequence ID" value="KAK0547422.1"/>
    <property type="molecule type" value="Genomic_DNA"/>
</dbReference>
<comment type="caution">
    <text evidence="3">The sequence shown here is derived from an EMBL/GenBank/DDBJ whole genome shotgun (WGS) entry which is preliminary data.</text>
</comment>
<sequence>MDPASRVLYRRLLRAARASVKFHRPAAANLRRALRDDFVAAYGQSFPNPLAASKSAESARKTIALLLSSAISPRRDPQDTSHMAATKVRLQDEEYDPSRPLEWNPAPSKAVIDGQPELRHTLANEIVKNLASLTYHHLSPHTQMANSPPSSKTRKAPKLTSGRGSRQASASGSASAISANSIALDELGGSNSSRLSFSDEGSPFSSEFLVPSLRVPAKPGRGPIHSKSKSWDGQNPSSVLALGQNYIAGQTDASSAKTTETLASLQARLEVLAEQYTTARQKEDEGPHTAIAKQAKSTAVPSDQILRQMREVRGVIKSTRQRLETAERIRAVTSLPQEWLSDLVGNIETSEGVWIGGTRMNKWVKGQWLSP</sequence>
<feature type="compositionally biased region" description="Polar residues" evidence="2">
    <location>
        <begin position="140"/>
        <end position="151"/>
    </location>
</feature>
<feature type="region of interest" description="Disordered" evidence="2">
    <location>
        <begin position="140"/>
        <end position="175"/>
    </location>
</feature>
<keyword evidence="1" id="KW-0175">Coiled coil</keyword>
<name>A0AAN6GLU4_9BASI</name>
<keyword evidence="4" id="KW-1185">Reference proteome</keyword>
<feature type="coiled-coil region" evidence="1">
    <location>
        <begin position="255"/>
        <end position="282"/>
    </location>
</feature>
<dbReference type="AlphaFoldDB" id="A0AAN6GLU4"/>